<dbReference type="AlphaFoldDB" id="A0A4R7CA11"/>
<proteinExistence type="predicted"/>
<accession>A0A4R7CA11</accession>
<gene>
    <name evidence="2" type="ORF">EV668_1063</name>
</gene>
<comment type="caution">
    <text evidence="2">The sequence shown here is derived from an EMBL/GenBank/DDBJ whole genome shotgun (WGS) entry which is preliminary data.</text>
</comment>
<evidence type="ECO:0000313" key="2">
    <source>
        <dbReference type="EMBL" id="TDR93796.1"/>
    </source>
</evidence>
<keyword evidence="3" id="KW-1185">Reference proteome</keyword>
<evidence type="ECO:0000313" key="3">
    <source>
        <dbReference type="Proteomes" id="UP000295122"/>
    </source>
</evidence>
<protein>
    <submittedName>
        <fullName evidence="2">Uncharacterized protein</fullName>
    </submittedName>
</protein>
<evidence type="ECO:0000256" key="1">
    <source>
        <dbReference type="SAM" id="MobiDB-lite"/>
    </source>
</evidence>
<sequence>MPANWPTGAGTRSSRVRHDEPLPDAPAGPGNHPRNEGDRGVTDLFDWKPPRDETEPRTAVISREELQQQVLAQIVAVMARSGETGLSAIQTARERFPGTPNGVLMRAYSIWSTNREEAWWRALEDGVNAPTVRRALEGPKP</sequence>
<name>A0A4R7CA11_9HYPH</name>
<feature type="region of interest" description="Disordered" evidence="1">
    <location>
        <begin position="1"/>
        <end position="59"/>
    </location>
</feature>
<dbReference type="EMBL" id="SNZR01000011">
    <property type="protein sequence ID" value="TDR93796.1"/>
    <property type="molecule type" value="Genomic_DNA"/>
</dbReference>
<reference evidence="2 3" key="1">
    <citation type="submission" date="2019-03" db="EMBL/GenBank/DDBJ databases">
        <title>Genomic Encyclopedia of Type Strains, Phase IV (KMG-IV): sequencing the most valuable type-strain genomes for metagenomic binning, comparative biology and taxonomic classification.</title>
        <authorList>
            <person name="Goeker M."/>
        </authorList>
    </citation>
    <scope>NUCLEOTIDE SEQUENCE [LARGE SCALE GENOMIC DNA]</scope>
    <source>
        <strain evidence="2 3">DSM 25903</strain>
    </source>
</reference>
<feature type="compositionally biased region" description="Basic and acidic residues" evidence="1">
    <location>
        <begin position="33"/>
        <end position="59"/>
    </location>
</feature>
<organism evidence="2 3">
    <name type="scientific">Enterovirga rhinocerotis</name>
    <dbReference type="NCBI Taxonomy" id="1339210"/>
    <lineage>
        <taxon>Bacteria</taxon>
        <taxon>Pseudomonadati</taxon>
        <taxon>Pseudomonadota</taxon>
        <taxon>Alphaproteobacteria</taxon>
        <taxon>Hyphomicrobiales</taxon>
        <taxon>Methylobacteriaceae</taxon>
        <taxon>Enterovirga</taxon>
    </lineage>
</organism>
<dbReference type="Proteomes" id="UP000295122">
    <property type="component" value="Unassembled WGS sequence"/>
</dbReference>